<dbReference type="SUPFAM" id="SSF47188">
    <property type="entry name" value="Hemerythrin-like"/>
    <property type="match status" value="1"/>
</dbReference>
<dbReference type="NCBIfam" id="TIGR02481">
    <property type="entry name" value="hemeryth_dom"/>
    <property type="match status" value="1"/>
</dbReference>
<keyword evidence="4" id="KW-0408">Iron</keyword>
<keyword evidence="2" id="KW-0561">Oxygen transport</keyword>
<dbReference type="AlphaFoldDB" id="A0A7T3V5B6"/>
<dbReference type="InterPro" id="IPR050669">
    <property type="entry name" value="Hemerythrin"/>
</dbReference>
<organism evidence="6 7">
    <name type="scientific">Treponema peruense</name>
    <dbReference type="NCBI Taxonomy" id="2787628"/>
    <lineage>
        <taxon>Bacteria</taxon>
        <taxon>Pseudomonadati</taxon>
        <taxon>Spirochaetota</taxon>
        <taxon>Spirochaetia</taxon>
        <taxon>Spirochaetales</taxon>
        <taxon>Treponemataceae</taxon>
        <taxon>Treponema</taxon>
    </lineage>
</organism>
<dbReference type="InterPro" id="IPR012827">
    <property type="entry name" value="Hemerythrin_metal-bd"/>
</dbReference>
<name>A0A7T3V5B6_9SPIR</name>
<accession>A0A7T3V5B6</accession>
<dbReference type="PANTHER" id="PTHR37164:SF1">
    <property type="entry name" value="BACTERIOHEMERYTHRIN"/>
    <property type="match status" value="1"/>
</dbReference>
<keyword evidence="3" id="KW-0479">Metal-binding</keyword>
<dbReference type="CDD" id="cd12107">
    <property type="entry name" value="Hemerythrin"/>
    <property type="match status" value="1"/>
</dbReference>
<dbReference type="InterPro" id="IPR035938">
    <property type="entry name" value="Hemerythrin-like_sf"/>
</dbReference>
<evidence type="ECO:0000256" key="3">
    <source>
        <dbReference type="ARBA" id="ARBA00022723"/>
    </source>
</evidence>
<keyword evidence="7" id="KW-1185">Reference proteome</keyword>
<dbReference type="GO" id="GO:0005344">
    <property type="term" value="F:oxygen carrier activity"/>
    <property type="evidence" value="ECO:0007669"/>
    <property type="project" value="UniProtKB-KW"/>
</dbReference>
<evidence type="ECO:0000259" key="5">
    <source>
        <dbReference type="Pfam" id="PF01814"/>
    </source>
</evidence>
<dbReference type="InterPro" id="IPR012312">
    <property type="entry name" value="Hemerythrin-like"/>
</dbReference>
<dbReference type="PANTHER" id="PTHR37164">
    <property type="entry name" value="BACTERIOHEMERYTHRIN"/>
    <property type="match status" value="1"/>
</dbReference>
<evidence type="ECO:0000313" key="6">
    <source>
        <dbReference type="EMBL" id="QQA00805.1"/>
    </source>
</evidence>
<dbReference type="Proteomes" id="UP000595224">
    <property type="component" value="Chromosome"/>
</dbReference>
<proteinExistence type="inferred from homology"/>
<sequence>MSEKIEWNDSYLLGIPEIDNQHKKLLELANDLHEAAAGSEENYKLNMSKVLKKLTDYTVYHFSNEEDFMRKYGYAGVDIHKTAHDNFIGEVNHQIKQLSDDKKEDGMRFYSYMVNWVLTHIAKADKIWAAYVKTKL</sequence>
<dbReference type="GO" id="GO:0046872">
    <property type="term" value="F:metal ion binding"/>
    <property type="evidence" value="ECO:0007669"/>
    <property type="project" value="UniProtKB-KW"/>
</dbReference>
<evidence type="ECO:0000256" key="1">
    <source>
        <dbReference type="ARBA" id="ARBA00010587"/>
    </source>
</evidence>
<feature type="domain" description="Hemerythrin-like" evidence="5">
    <location>
        <begin position="14"/>
        <end position="130"/>
    </location>
</feature>
<evidence type="ECO:0000256" key="4">
    <source>
        <dbReference type="ARBA" id="ARBA00023004"/>
    </source>
</evidence>
<dbReference type="KEGG" id="tper:IWA51_11185"/>
<protein>
    <submittedName>
        <fullName evidence="6">Hemerythrin family protein</fullName>
    </submittedName>
</protein>
<evidence type="ECO:0000313" key="7">
    <source>
        <dbReference type="Proteomes" id="UP000595224"/>
    </source>
</evidence>
<dbReference type="PROSITE" id="PS00550">
    <property type="entry name" value="HEMERYTHRINS"/>
    <property type="match status" value="1"/>
</dbReference>
<dbReference type="NCBIfam" id="NF033749">
    <property type="entry name" value="bact_hemeryth"/>
    <property type="match status" value="1"/>
</dbReference>
<dbReference type="RefSeq" id="WP_177528394.1">
    <property type="nucleotide sequence ID" value="NZ_CBCSHE010000015.1"/>
</dbReference>
<dbReference type="InterPro" id="IPR016131">
    <property type="entry name" value="Haemerythrin_Fe_BS"/>
</dbReference>
<dbReference type="Gene3D" id="1.20.120.50">
    <property type="entry name" value="Hemerythrin-like"/>
    <property type="match status" value="1"/>
</dbReference>
<keyword evidence="2" id="KW-0813">Transport</keyword>
<evidence type="ECO:0000256" key="2">
    <source>
        <dbReference type="ARBA" id="ARBA00022621"/>
    </source>
</evidence>
<comment type="similarity">
    <text evidence="1">Belongs to the hemerythrin family.</text>
</comment>
<gene>
    <name evidence="6" type="ORF">IWA51_11185</name>
</gene>
<dbReference type="Pfam" id="PF01814">
    <property type="entry name" value="Hemerythrin"/>
    <property type="match status" value="1"/>
</dbReference>
<reference evidence="6 7" key="1">
    <citation type="submission" date="2020-11" db="EMBL/GenBank/DDBJ databases">
        <title>Treponema Peruensis nv. sp., first commensal Treponema isolated from human feces.</title>
        <authorList>
            <person name="Belkhou C."/>
            <person name="Raes J."/>
        </authorList>
    </citation>
    <scope>NUCLEOTIDE SEQUENCE [LARGE SCALE GENOMIC DNA]</scope>
    <source>
        <strain evidence="6 7">RCC2812</strain>
    </source>
</reference>
<dbReference type="EMBL" id="CP064936">
    <property type="protein sequence ID" value="QQA00805.1"/>
    <property type="molecule type" value="Genomic_DNA"/>
</dbReference>